<accession>A0A235CMI6</accession>
<keyword evidence="4" id="KW-0812">Transmembrane</keyword>
<dbReference type="Gene3D" id="1.20.144.10">
    <property type="entry name" value="Phosphatidic acid phosphatase type 2/haloperoxidase"/>
    <property type="match status" value="1"/>
</dbReference>
<name>A0A235CMI6_9GAMM</name>
<dbReference type="PANTHER" id="PTHR14969">
    <property type="entry name" value="SPHINGOSINE-1-PHOSPHATE PHOSPHOHYDROLASE"/>
    <property type="match status" value="1"/>
</dbReference>
<dbReference type="EMBL" id="NQJF01000004">
    <property type="protein sequence ID" value="OYD25237.1"/>
    <property type="molecule type" value="Genomic_DNA"/>
</dbReference>
<comment type="catalytic activity">
    <reaction evidence="3">
        <text>di-trans,octa-cis-undecaprenyl diphosphate + H2O = di-trans,octa-cis-undecaprenyl phosphate + phosphate + H(+)</text>
        <dbReference type="Rhea" id="RHEA:28094"/>
        <dbReference type="ChEBI" id="CHEBI:15377"/>
        <dbReference type="ChEBI" id="CHEBI:15378"/>
        <dbReference type="ChEBI" id="CHEBI:43474"/>
        <dbReference type="ChEBI" id="CHEBI:58405"/>
        <dbReference type="ChEBI" id="CHEBI:60392"/>
        <dbReference type="EC" id="3.6.1.27"/>
    </reaction>
</comment>
<organism evidence="6 8">
    <name type="scientific">Oceanimonas baumannii</name>
    <dbReference type="NCBI Taxonomy" id="129578"/>
    <lineage>
        <taxon>Bacteria</taxon>
        <taxon>Pseudomonadati</taxon>
        <taxon>Pseudomonadota</taxon>
        <taxon>Gammaproteobacteria</taxon>
        <taxon>Aeromonadales</taxon>
        <taxon>Aeromonadaceae</taxon>
        <taxon>Oceanimonas</taxon>
    </lineage>
</organism>
<evidence type="ECO:0000313" key="8">
    <source>
        <dbReference type="Proteomes" id="UP000243640"/>
    </source>
</evidence>
<dbReference type="GO" id="GO:0050380">
    <property type="term" value="F:undecaprenyl-diphosphatase activity"/>
    <property type="evidence" value="ECO:0007669"/>
    <property type="project" value="UniProtKB-EC"/>
</dbReference>
<evidence type="ECO:0000256" key="3">
    <source>
        <dbReference type="ARBA" id="ARBA00047594"/>
    </source>
</evidence>
<evidence type="ECO:0000256" key="4">
    <source>
        <dbReference type="SAM" id="Phobius"/>
    </source>
</evidence>
<dbReference type="CDD" id="cd01610">
    <property type="entry name" value="PAP2_like"/>
    <property type="match status" value="1"/>
</dbReference>
<proteinExistence type="predicted"/>
<sequence length="252" mass="28460">MTLRLLLYVAVLLILPVALASLAWQWEWHWFPLLDLDELPALLAYAMTLTVGKLGIGFTLLGLSVLILHRWRSQPRQLLVFFFCLFAALGGAFVTKTAAKLYFKEPRPYVLWLVQQGKLADSNRFYASPEAEREQQLQQSLSNVSEAQIPGWLKHHWQQEVNYSFPSGHSIAAMTIAGFFCLMLGYRHKPLWMMLTLAGWAVAVCYSRLLLGLHWPVDILASSVLGVLFGSAGAWAFVVLDKRLSSQPENAR</sequence>
<dbReference type="RefSeq" id="WP_094277605.1">
    <property type="nucleotide sequence ID" value="NZ_JBLWZI010000003.1"/>
</dbReference>
<dbReference type="Pfam" id="PF01569">
    <property type="entry name" value="PAP2"/>
    <property type="match status" value="1"/>
</dbReference>
<feature type="transmembrane region" description="Helical" evidence="4">
    <location>
        <begin position="191"/>
        <end position="213"/>
    </location>
</feature>
<dbReference type="AlphaFoldDB" id="A0A235CMI6"/>
<feature type="domain" description="Phosphatidic acid phosphatase type 2/haloperoxidase" evidence="5">
    <location>
        <begin position="81"/>
        <end position="234"/>
    </location>
</feature>
<reference evidence="7 9" key="2">
    <citation type="submission" date="2019-03" db="EMBL/GenBank/DDBJ databases">
        <title>Genomic Encyclopedia of Archaeal and Bacterial Type Strains, Phase II (KMG-II): from individual species to whole genera.</title>
        <authorList>
            <person name="Goeker M."/>
        </authorList>
    </citation>
    <scope>NUCLEOTIDE SEQUENCE [LARGE SCALE GENOMIC DNA]</scope>
    <source>
        <strain evidence="7 9">DSM 15594</strain>
    </source>
</reference>
<dbReference type="SUPFAM" id="SSF48317">
    <property type="entry name" value="Acid phosphatase/Vanadium-dependent haloperoxidase"/>
    <property type="match status" value="1"/>
</dbReference>
<evidence type="ECO:0000313" key="6">
    <source>
        <dbReference type="EMBL" id="OYD25237.1"/>
    </source>
</evidence>
<evidence type="ECO:0000313" key="9">
    <source>
        <dbReference type="Proteomes" id="UP000295058"/>
    </source>
</evidence>
<evidence type="ECO:0000256" key="2">
    <source>
        <dbReference type="ARBA" id="ARBA00032707"/>
    </source>
</evidence>
<dbReference type="GO" id="GO:0005886">
    <property type="term" value="C:plasma membrane"/>
    <property type="evidence" value="ECO:0007669"/>
    <property type="project" value="TreeGrafter"/>
</dbReference>
<dbReference type="Proteomes" id="UP000295058">
    <property type="component" value="Unassembled WGS sequence"/>
</dbReference>
<feature type="transmembrane region" description="Helical" evidence="4">
    <location>
        <begin position="163"/>
        <end position="184"/>
    </location>
</feature>
<dbReference type="EC" id="3.6.1.27" evidence="1"/>
<evidence type="ECO:0000259" key="5">
    <source>
        <dbReference type="SMART" id="SM00014"/>
    </source>
</evidence>
<reference evidence="6 8" key="1">
    <citation type="submission" date="2017-08" db="EMBL/GenBank/DDBJ databases">
        <title>Draft Genome Sequence of the Marine Bacterium Oceanimonas baumannii ATCC 700832.</title>
        <authorList>
            <person name="Mcclelland W.D."/>
            <person name="Brennan M.A."/>
            <person name="Trachtenberg A.M."/>
            <person name="Maclea K.S."/>
        </authorList>
    </citation>
    <scope>NUCLEOTIDE SEQUENCE [LARGE SCALE GENOMIC DNA]</scope>
    <source>
        <strain evidence="6 8">ATCC 700832</strain>
    </source>
</reference>
<feature type="transmembrane region" description="Helical" evidence="4">
    <location>
        <begin position="219"/>
        <end position="240"/>
    </location>
</feature>
<keyword evidence="4" id="KW-1133">Transmembrane helix</keyword>
<gene>
    <name evidence="6" type="ORF">B6S09_06040</name>
    <name evidence="7" type="ORF">LY04_00539</name>
</gene>
<dbReference type="EMBL" id="SODO01000001">
    <property type="protein sequence ID" value="TDW62470.1"/>
    <property type="molecule type" value="Genomic_DNA"/>
</dbReference>
<comment type="caution">
    <text evidence="6">The sequence shown here is derived from an EMBL/GenBank/DDBJ whole genome shotgun (WGS) entry which is preliminary data.</text>
</comment>
<protein>
    <recommendedName>
        <fullName evidence="1">undecaprenyl-diphosphate phosphatase</fullName>
        <ecNumber evidence="1">3.6.1.27</ecNumber>
    </recommendedName>
    <alternativeName>
        <fullName evidence="2">Undecaprenyl pyrophosphate phosphatase</fullName>
    </alternativeName>
</protein>
<feature type="transmembrane region" description="Helical" evidence="4">
    <location>
        <begin position="44"/>
        <end position="68"/>
    </location>
</feature>
<feature type="transmembrane region" description="Helical" evidence="4">
    <location>
        <begin position="80"/>
        <end position="103"/>
    </location>
</feature>
<keyword evidence="9" id="KW-1185">Reference proteome</keyword>
<evidence type="ECO:0000313" key="7">
    <source>
        <dbReference type="EMBL" id="TDW62470.1"/>
    </source>
</evidence>
<dbReference type="InterPro" id="IPR000326">
    <property type="entry name" value="PAP2/HPO"/>
</dbReference>
<dbReference type="PANTHER" id="PTHR14969:SF54">
    <property type="entry name" value="PHOSPHATIDYLGLYCEROPHOSPHATASE B"/>
    <property type="match status" value="1"/>
</dbReference>
<dbReference type="InterPro" id="IPR036938">
    <property type="entry name" value="PAP2/HPO_sf"/>
</dbReference>
<evidence type="ECO:0000256" key="1">
    <source>
        <dbReference type="ARBA" id="ARBA00012374"/>
    </source>
</evidence>
<dbReference type="SMART" id="SM00014">
    <property type="entry name" value="acidPPc"/>
    <property type="match status" value="1"/>
</dbReference>
<dbReference type="OrthoDB" id="5586741at2"/>
<keyword evidence="4" id="KW-0472">Membrane</keyword>
<dbReference type="Proteomes" id="UP000243640">
    <property type="component" value="Unassembled WGS sequence"/>
</dbReference>